<feature type="coiled-coil region" evidence="1">
    <location>
        <begin position="7"/>
        <end position="92"/>
    </location>
</feature>
<gene>
    <name evidence="3" type="ORF">F2Y07_08795</name>
    <name evidence="2" type="ORF">F2Y13_11270</name>
</gene>
<evidence type="ECO:0000313" key="2">
    <source>
        <dbReference type="EMBL" id="KAA2367662.1"/>
    </source>
</evidence>
<dbReference type="AlphaFoldDB" id="A0A5B3G392"/>
<name>A0A5B3G392_9BACT</name>
<reference evidence="4 5" key="1">
    <citation type="journal article" date="2019" name="Nat. Med.">
        <title>A library of human gut bacterial isolates paired with longitudinal multiomics data enables mechanistic microbiome research.</title>
        <authorList>
            <person name="Poyet M."/>
            <person name="Groussin M."/>
            <person name="Gibbons S.M."/>
            <person name="Avila-Pacheco J."/>
            <person name="Jiang X."/>
            <person name="Kearney S.M."/>
            <person name="Perrotta A.R."/>
            <person name="Berdy B."/>
            <person name="Zhao S."/>
            <person name="Lieberman T.D."/>
            <person name="Swanson P.K."/>
            <person name="Smith M."/>
            <person name="Roesemann S."/>
            <person name="Alexander J.E."/>
            <person name="Rich S.A."/>
            <person name="Livny J."/>
            <person name="Vlamakis H."/>
            <person name="Clish C."/>
            <person name="Bullock K."/>
            <person name="Deik A."/>
            <person name="Scott J."/>
            <person name="Pierce K.A."/>
            <person name="Xavier R.J."/>
            <person name="Alm E.J."/>
        </authorList>
    </citation>
    <scope>NUCLEOTIDE SEQUENCE [LARGE SCALE GENOMIC DNA]</scope>
    <source>
        <strain evidence="3 4">BIOML-A1</strain>
        <strain evidence="2 5">BIOML-A2</strain>
    </source>
</reference>
<keyword evidence="1" id="KW-0175">Coiled coil</keyword>
<accession>A0A5B3G392</accession>
<sequence length="106" mass="11982">MADKSVITNIEARVRQLIDDHKRLSDLCAELTAQRDTLRSEKRTLEERVRELDAELARMQLTEGLAGGGRNREKARARVNRLMREVDKCIALLGQPLAAPTTQEAE</sequence>
<evidence type="ECO:0000313" key="4">
    <source>
        <dbReference type="Proteomes" id="UP000322658"/>
    </source>
</evidence>
<protein>
    <recommendedName>
        <fullName evidence="6">Cell division protein ZapB</fullName>
    </recommendedName>
</protein>
<organism evidence="2 5">
    <name type="scientific">Alistipes shahii</name>
    <dbReference type="NCBI Taxonomy" id="328814"/>
    <lineage>
        <taxon>Bacteria</taxon>
        <taxon>Pseudomonadati</taxon>
        <taxon>Bacteroidota</taxon>
        <taxon>Bacteroidia</taxon>
        <taxon>Bacteroidales</taxon>
        <taxon>Rikenellaceae</taxon>
        <taxon>Alistipes</taxon>
    </lineage>
</organism>
<evidence type="ECO:0008006" key="6">
    <source>
        <dbReference type="Google" id="ProtNLM"/>
    </source>
</evidence>
<proteinExistence type="predicted"/>
<comment type="caution">
    <text evidence="2">The sequence shown here is derived from an EMBL/GenBank/DDBJ whole genome shotgun (WGS) entry which is preliminary data.</text>
</comment>
<dbReference type="GeneID" id="92756481"/>
<evidence type="ECO:0000313" key="3">
    <source>
        <dbReference type="EMBL" id="KAA2375356.1"/>
    </source>
</evidence>
<dbReference type="Proteomes" id="UP000323567">
    <property type="component" value="Unassembled WGS sequence"/>
</dbReference>
<dbReference type="EMBL" id="VVXK01000017">
    <property type="protein sequence ID" value="KAA2367662.1"/>
    <property type="molecule type" value="Genomic_DNA"/>
</dbReference>
<dbReference type="Proteomes" id="UP000322658">
    <property type="component" value="Unassembled WGS sequence"/>
</dbReference>
<dbReference type="RefSeq" id="WP_015547270.1">
    <property type="nucleotide sequence ID" value="NZ_AP031448.1"/>
</dbReference>
<evidence type="ECO:0000256" key="1">
    <source>
        <dbReference type="SAM" id="Coils"/>
    </source>
</evidence>
<dbReference type="EMBL" id="VVXJ01000017">
    <property type="protein sequence ID" value="KAA2375356.1"/>
    <property type="molecule type" value="Genomic_DNA"/>
</dbReference>
<evidence type="ECO:0000313" key="5">
    <source>
        <dbReference type="Proteomes" id="UP000323567"/>
    </source>
</evidence>